<evidence type="ECO:0000256" key="1">
    <source>
        <dbReference type="SAM" id="Phobius"/>
    </source>
</evidence>
<feature type="transmembrane region" description="Helical" evidence="1">
    <location>
        <begin position="27"/>
        <end position="50"/>
    </location>
</feature>
<keyword evidence="1" id="KW-0812">Transmembrane</keyword>
<dbReference type="EMBL" id="MFHT01000002">
    <property type="protein sequence ID" value="OGF78349.1"/>
    <property type="molecule type" value="Genomic_DNA"/>
</dbReference>
<evidence type="ECO:0000313" key="2">
    <source>
        <dbReference type="EMBL" id="OGF78349.1"/>
    </source>
</evidence>
<organism evidence="2 3">
    <name type="scientific">Candidatus Giovannonibacteria bacterium RIFCSPHIGHO2_12_FULL_43_15</name>
    <dbReference type="NCBI Taxonomy" id="1798341"/>
    <lineage>
        <taxon>Bacteria</taxon>
        <taxon>Candidatus Giovannoniibacteriota</taxon>
    </lineage>
</organism>
<name>A0A1F5WRR2_9BACT</name>
<dbReference type="AlphaFoldDB" id="A0A1F5WRR2"/>
<reference evidence="2 3" key="1">
    <citation type="journal article" date="2016" name="Nat. Commun.">
        <title>Thousands of microbial genomes shed light on interconnected biogeochemical processes in an aquifer system.</title>
        <authorList>
            <person name="Anantharaman K."/>
            <person name="Brown C.T."/>
            <person name="Hug L.A."/>
            <person name="Sharon I."/>
            <person name="Castelle C.J."/>
            <person name="Probst A.J."/>
            <person name="Thomas B.C."/>
            <person name="Singh A."/>
            <person name="Wilkins M.J."/>
            <person name="Karaoz U."/>
            <person name="Brodie E.L."/>
            <person name="Williams K.H."/>
            <person name="Hubbard S.S."/>
            <person name="Banfield J.F."/>
        </authorList>
    </citation>
    <scope>NUCLEOTIDE SEQUENCE [LARGE SCALE GENOMIC DNA]</scope>
</reference>
<protein>
    <submittedName>
        <fullName evidence="2">Uncharacterized protein</fullName>
    </submittedName>
</protein>
<comment type="caution">
    <text evidence="2">The sequence shown here is derived from an EMBL/GenBank/DDBJ whole genome shotgun (WGS) entry which is preliminary data.</text>
</comment>
<proteinExistence type="predicted"/>
<keyword evidence="1" id="KW-1133">Transmembrane helix</keyword>
<sequence>MPFPVKNGWQAEQTSISKLSLADPTIIVFPQAHFIFAFGKYFGCIPAFILDYNSKNYLKRKGGGGVASMSI</sequence>
<keyword evidence="1" id="KW-0472">Membrane</keyword>
<dbReference type="Proteomes" id="UP000177723">
    <property type="component" value="Unassembled WGS sequence"/>
</dbReference>
<evidence type="ECO:0000313" key="3">
    <source>
        <dbReference type="Proteomes" id="UP000177723"/>
    </source>
</evidence>
<accession>A0A1F5WRR2</accession>
<gene>
    <name evidence="2" type="ORF">A3F23_01305</name>
</gene>